<proteinExistence type="predicted"/>
<dbReference type="RefSeq" id="WP_148520568.1">
    <property type="nucleotide sequence ID" value="NZ_VSGZ01000016.1"/>
</dbReference>
<reference evidence="2 3" key="1">
    <citation type="submission" date="2019-06" db="EMBL/GenBank/DDBJ databases">
        <title>Vibrio cholerae phylogeny based on whole-genome sequencing reveals genetic diversity and population strucutre.</title>
        <authorList>
            <person name="Zhiqiu Y."/>
            <person name="Bin L."/>
            <person name="Lingyan J."/>
        </authorList>
    </citation>
    <scope>NUCLEOTIDE SEQUENCE [LARGE SCALE GENOMIC DNA]</scope>
    <source>
        <strain evidence="2 3">N2768</strain>
    </source>
</reference>
<feature type="transmembrane region" description="Helical" evidence="1">
    <location>
        <begin position="101"/>
        <end position="126"/>
    </location>
</feature>
<feature type="transmembrane region" description="Helical" evidence="1">
    <location>
        <begin position="61"/>
        <end position="80"/>
    </location>
</feature>
<dbReference type="EMBL" id="VSGZ01000016">
    <property type="protein sequence ID" value="TXY93572.1"/>
    <property type="molecule type" value="Genomic_DNA"/>
</dbReference>
<name>A0A8B5ZMV9_VIBCL</name>
<dbReference type="Proteomes" id="UP000323583">
    <property type="component" value="Unassembled WGS sequence"/>
</dbReference>
<keyword evidence="1" id="KW-0812">Transmembrane</keyword>
<gene>
    <name evidence="2" type="ORF">FXE67_03435</name>
</gene>
<evidence type="ECO:0000313" key="3">
    <source>
        <dbReference type="Proteomes" id="UP000323583"/>
    </source>
</evidence>
<keyword evidence="1" id="KW-1133">Transmembrane helix</keyword>
<feature type="transmembrane region" description="Helical" evidence="1">
    <location>
        <begin position="340"/>
        <end position="360"/>
    </location>
</feature>
<evidence type="ECO:0000256" key="1">
    <source>
        <dbReference type="SAM" id="Phobius"/>
    </source>
</evidence>
<evidence type="ECO:0000313" key="2">
    <source>
        <dbReference type="EMBL" id="TXY93572.1"/>
    </source>
</evidence>
<feature type="transmembrane region" description="Helical" evidence="1">
    <location>
        <begin position="38"/>
        <end position="55"/>
    </location>
</feature>
<feature type="transmembrane region" description="Helical" evidence="1">
    <location>
        <begin position="396"/>
        <end position="414"/>
    </location>
</feature>
<feature type="transmembrane region" description="Helical" evidence="1">
    <location>
        <begin position="146"/>
        <end position="166"/>
    </location>
</feature>
<feature type="transmembrane region" description="Helical" evidence="1">
    <location>
        <begin position="372"/>
        <end position="390"/>
    </location>
</feature>
<organism evidence="2 3">
    <name type="scientific">Vibrio cholerae</name>
    <dbReference type="NCBI Taxonomy" id="666"/>
    <lineage>
        <taxon>Bacteria</taxon>
        <taxon>Pseudomonadati</taxon>
        <taxon>Pseudomonadota</taxon>
        <taxon>Gammaproteobacteria</taxon>
        <taxon>Vibrionales</taxon>
        <taxon>Vibrionaceae</taxon>
        <taxon>Vibrio</taxon>
    </lineage>
</organism>
<comment type="caution">
    <text evidence="2">The sequence shown here is derived from an EMBL/GenBank/DDBJ whole genome shotgun (WGS) entry which is preliminary data.</text>
</comment>
<feature type="transmembrane region" description="Helical" evidence="1">
    <location>
        <begin position="178"/>
        <end position="194"/>
    </location>
</feature>
<sequence>MIEQILISLSLIMSLGYIFYKSMVIYRLPFSDPFDPAFVYLIFIIVFFWNNALIFDFAYSFWSSIVVFVGTIAFILGNSLSHNSRLRANNEYKHYMLNYRLALLFCLFVIALSFLLLLIKLSYYGYSLSQYTSNMLEFHATNIKSGGYFWTVFEKFLHFSIIYFIYCMVHRKPNLKTLFLSWLILVLFKLANLSHSRWDYIDTAITILCLWMILIKGRPVFKMYWLLCLPFVPAFMIALNILRHGRTLQGEYDFFQAIQDSLKGDSGPGIYFDKFIQYFVETDAYNHGIFAFYQMFALVPRFIWTDKPVTSSLIHYTKVIMGEDPYLDGSTYTYTVFDFFGIYHFISLVPLMFLFGWLSRKLYNMIYNSQRVSVKVFCIIFTSNYINTLRGSFLDQLTLLIVDVFILMIMYFLLERYKRKC</sequence>
<feature type="transmembrane region" description="Helical" evidence="1">
    <location>
        <begin position="6"/>
        <end position="26"/>
    </location>
</feature>
<feature type="transmembrane region" description="Helical" evidence="1">
    <location>
        <begin position="224"/>
        <end position="242"/>
    </location>
</feature>
<protein>
    <submittedName>
        <fullName evidence="2">Oligosaccharide repeat unit polymerase</fullName>
    </submittedName>
</protein>
<dbReference type="NCBIfam" id="TIGR04370">
    <property type="entry name" value="glyco_rpt_poly"/>
    <property type="match status" value="1"/>
</dbReference>
<keyword evidence="1" id="KW-0472">Membrane</keyword>
<dbReference type="AlphaFoldDB" id="A0A8B5ZMV9"/>
<accession>A0A8B5ZMV9</accession>